<dbReference type="GO" id="GO:0019239">
    <property type="term" value="F:deaminase activity"/>
    <property type="evidence" value="ECO:0007669"/>
    <property type="project" value="TreeGrafter"/>
</dbReference>
<dbReference type="PANTHER" id="PTHR11803">
    <property type="entry name" value="2-IMINOBUTANOATE/2-IMINOPROPANOATE DEAMINASE RIDA"/>
    <property type="match status" value="1"/>
</dbReference>
<evidence type="ECO:0000256" key="1">
    <source>
        <dbReference type="ARBA" id="ARBA00010552"/>
    </source>
</evidence>
<dbReference type="GO" id="GO:0005829">
    <property type="term" value="C:cytosol"/>
    <property type="evidence" value="ECO:0007669"/>
    <property type="project" value="TreeGrafter"/>
</dbReference>
<organism evidence="2 3">
    <name type="scientific">Actinomadura syzygii</name>
    <dbReference type="NCBI Taxonomy" id="1427538"/>
    <lineage>
        <taxon>Bacteria</taxon>
        <taxon>Bacillati</taxon>
        <taxon>Actinomycetota</taxon>
        <taxon>Actinomycetes</taxon>
        <taxon>Streptosporangiales</taxon>
        <taxon>Thermomonosporaceae</taxon>
        <taxon>Actinomadura</taxon>
    </lineage>
</organism>
<keyword evidence="3" id="KW-1185">Reference proteome</keyword>
<sequence length="105" mass="10969">MVFIAGQVARDAAGRLVGPADPEAQAGQVYENLRAVLADAGGGPGHVVATTTYITDRAYREPVTAVRRRFFDGADYPTNTLVIVAGLGLPEYLVEVSAIAVVPQG</sequence>
<dbReference type="AlphaFoldDB" id="A0A5D0UEC7"/>
<proteinExistence type="inferred from homology"/>
<dbReference type="Proteomes" id="UP000322634">
    <property type="component" value="Unassembled WGS sequence"/>
</dbReference>
<comment type="caution">
    <text evidence="2">The sequence shown here is derived from an EMBL/GenBank/DDBJ whole genome shotgun (WGS) entry which is preliminary data.</text>
</comment>
<name>A0A5D0UEC7_9ACTN</name>
<reference evidence="2 3" key="1">
    <citation type="submission" date="2019-08" db="EMBL/GenBank/DDBJ databases">
        <title>Actinomadura sp. nov. CYP1-5 isolated from mountain soil.</title>
        <authorList>
            <person name="Songsumanus A."/>
            <person name="Kuncharoen N."/>
            <person name="Kudo T."/>
            <person name="Yuki M."/>
            <person name="Igarashi Y."/>
            <person name="Tanasupawat S."/>
        </authorList>
    </citation>
    <scope>NUCLEOTIDE SEQUENCE [LARGE SCALE GENOMIC DNA]</scope>
    <source>
        <strain evidence="2 3">GKU157</strain>
    </source>
</reference>
<comment type="similarity">
    <text evidence="1">Belongs to the RutC family.</text>
</comment>
<evidence type="ECO:0000313" key="2">
    <source>
        <dbReference type="EMBL" id="TYC15933.1"/>
    </source>
</evidence>
<dbReference type="InterPro" id="IPR006175">
    <property type="entry name" value="YjgF/YER057c/UK114"/>
</dbReference>
<dbReference type="Pfam" id="PF01042">
    <property type="entry name" value="Ribonuc_L-PSP"/>
    <property type="match status" value="1"/>
</dbReference>
<evidence type="ECO:0000313" key="3">
    <source>
        <dbReference type="Proteomes" id="UP000322634"/>
    </source>
</evidence>
<dbReference type="InterPro" id="IPR035959">
    <property type="entry name" value="RutC-like_sf"/>
</dbReference>
<dbReference type="CDD" id="cd00448">
    <property type="entry name" value="YjgF_YER057c_UK114_family"/>
    <property type="match status" value="1"/>
</dbReference>
<protein>
    <submittedName>
        <fullName evidence="2">RidA family protein</fullName>
    </submittedName>
</protein>
<dbReference type="Gene3D" id="3.30.1330.40">
    <property type="entry name" value="RutC-like"/>
    <property type="match status" value="1"/>
</dbReference>
<gene>
    <name evidence="2" type="ORF">FXF65_11380</name>
</gene>
<dbReference type="EMBL" id="VSFF01000004">
    <property type="protein sequence ID" value="TYC15933.1"/>
    <property type="molecule type" value="Genomic_DNA"/>
</dbReference>
<dbReference type="SUPFAM" id="SSF55298">
    <property type="entry name" value="YjgF-like"/>
    <property type="match status" value="1"/>
</dbReference>
<dbReference type="PANTHER" id="PTHR11803:SF58">
    <property type="entry name" value="PROTEIN HMF1-RELATED"/>
    <property type="match status" value="1"/>
</dbReference>
<accession>A0A5D0UEC7</accession>
<dbReference type="OrthoDB" id="3212792at2"/>